<dbReference type="Gene3D" id="3.60.15.10">
    <property type="entry name" value="Ribonuclease Z/Hydroxyacylglutathione hydrolase-like"/>
    <property type="match status" value="1"/>
</dbReference>
<dbReference type="SUPFAM" id="SSF56281">
    <property type="entry name" value="Metallo-hydrolase/oxidoreductase"/>
    <property type="match status" value="1"/>
</dbReference>
<name>A0A398CRG4_9BACT</name>
<gene>
    <name evidence="4" type="ORF">SMC7_04490</name>
</gene>
<dbReference type="PANTHER" id="PTHR43546:SF3">
    <property type="entry name" value="UPF0173 METAL-DEPENDENT HYDROLASE MJ1163"/>
    <property type="match status" value="1"/>
</dbReference>
<reference evidence="4 5" key="1">
    <citation type="submission" date="2018-09" db="EMBL/GenBank/DDBJ databases">
        <title>Discovery and Ecogenomic Context for Candidatus Cryosericales, a Global Caldiserica Order Active in Thawing Permafrost.</title>
        <authorList>
            <person name="Martinez M.A."/>
            <person name="Woodcroft B.J."/>
            <person name="Ignacio Espinoza J.C."/>
            <person name="Zayed A."/>
            <person name="Singleton C.M."/>
            <person name="Boyd J."/>
            <person name="Li Y.-F."/>
            <person name="Purvine S."/>
            <person name="Maughan H."/>
            <person name="Hodgkins S.B."/>
            <person name="Anderson D."/>
            <person name="Sederholm M."/>
            <person name="Temperton B."/>
            <person name="Saleska S.R."/>
            <person name="Tyson G.W."/>
            <person name="Rich V.I."/>
        </authorList>
    </citation>
    <scope>NUCLEOTIDE SEQUENCE [LARGE SCALE GENOMIC DNA]</scope>
    <source>
        <strain evidence="4 5">SMC7</strain>
    </source>
</reference>
<evidence type="ECO:0000313" key="5">
    <source>
        <dbReference type="Proteomes" id="UP000266328"/>
    </source>
</evidence>
<dbReference type="GO" id="GO:0016787">
    <property type="term" value="F:hydrolase activity"/>
    <property type="evidence" value="ECO:0007669"/>
    <property type="project" value="UniProtKB-UniRule"/>
</dbReference>
<comment type="similarity">
    <text evidence="2">Belongs to the UPF0173 family.</text>
</comment>
<dbReference type="OrthoDB" id="9789133at2"/>
<sequence length="230" mass="24482">MAHEQLTYLGHSAFLITTSAGDILIDPFLSGNPSASIGPDDVHPTYILVTHGHSDHLGDTIAIARRTGATVIGPAELITYLTGKGVSNVHPMHIGGNHVFPFGELFLTQALHGSSVTENGRLIYTGNPCGFVVKTGERTTYHAGDTGVFLDMELIGRLHPLDIALLPIGGNFTMGIDDAVEAVKMLAPCTVIPMHYGTFPLISVDPQLFRTKVEASTSAHCVVLEPGQTF</sequence>
<accession>A0A398CRG4</accession>
<feature type="domain" description="Metallo-beta-lactamase" evidence="3">
    <location>
        <begin position="10"/>
        <end position="195"/>
    </location>
</feature>
<keyword evidence="5" id="KW-1185">Reference proteome</keyword>
<dbReference type="EMBL" id="QXIS01000028">
    <property type="protein sequence ID" value="RIE05996.1"/>
    <property type="molecule type" value="Genomic_DNA"/>
</dbReference>
<evidence type="ECO:0000256" key="1">
    <source>
        <dbReference type="ARBA" id="ARBA00022801"/>
    </source>
</evidence>
<dbReference type="InterPro" id="IPR022877">
    <property type="entry name" value="UPF0173"/>
</dbReference>
<dbReference type="AlphaFoldDB" id="A0A398CRG4"/>
<evidence type="ECO:0000259" key="3">
    <source>
        <dbReference type="SMART" id="SM00849"/>
    </source>
</evidence>
<protein>
    <recommendedName>
        <fullName evidence="2">UPF0173 metal-dependent hydrolase SMC7_04490</fullName>
    </recommendedName>
</protein>
<dbReference type="RefSeq" id="WP_119089153.1">
    <property type="nucleotide sequence ID" value="NZ_QXIS01000028.1"/>
</dbReference>
<evidence type="ECO:0000313" key="4">
    <source>
        <dbReference type="EMBL" id="RIE05996.1"/>
    </source>
</evidence>
<dbReference type="SMART" id="SM00849">
    <property type="entry name" value="Lactamase_B"/>
    <property type="match status" value="1"/>
</dbReference>
<dbReference type="InterPro" id="IPR001279">
    <property type="entry name" value="Metallo-B-lactamas"/>
</dbReference>
<dbReference type="Pfam" id="PF13483">
    <property type="entry name" value="Lactamase_B_3"/>
    <property type="match status" value="1"/>
</dbReference>
<evidence type="ECO:0000256" key="2">
    <source>
        <dbReference type="HAMAP-Rule" id="MF_00457"/>
    </source>
</evidence>
<dbReference type="PANTHER" id="PTHR43546">
    <property type="entry name" value="UPF0173 METAL-DEPENDENT HYDROLASE MJ1163-RELATED"/>
    <property type="match status" value="1"/>
</dbReference>
<proteinExistence type="inferred from homology"/>
<keyword evidence="1 2" id="KW-0378">Hydrolase</keyword>
<comment type="caution">
    <text evidence="4">The sequence shown here is derived from an EMBL/GenBank/DDBJ whole genome shotgun (WGS) entry which is preliminary data.</text>
</comment>
<dbReference type="Proteomes" id="UP000266328">
    <property type="component" value="Unassembled WGS sequence"/>
</dbReference>
<organism evidence="4 5">
    <name type="scientific">Candidatus Cryosericum terrychapinii</name>
    <dbReference type="NCBI Taxonomy" id="2290919"/>
    <lineage>
        <taxon>Bacteria</taxon>
        <taxon>Pseudomonadati</taxon>
        <taxon>Caldisericota/Cryosericota group</taxon>
        <taxon>Candidatus Cryosericota</taxon>
        <taxon>Candidatus Cryosericia</taxon>
        <taxon>Candidatus Cryosericales</taxon>
        <taxon>Candidatus Cryosericaceae</taxon>
        <taxon>Candidatus Cryosericum</taxon>
    </lineage>
</organism>
<dbReference type="InterPro" id="IPR050114">
    <property type="entry name" value="UPF0173_UPF0282_UlaG_hydrolase"/>
</dbReference>
<dbReference type="NCBIfam" id="NF001911">
    <property type="entry name" value="PRK00685.1"/>
    <property type="match status" value="1"/>
</dbReference>
<dbReference type="InterPro" id="IPR036866">
    <property type="entry name" value="RibonucZ/Hydroxyglut_hydro"/>
</dbReference>
<dbReference type="HAMAP" id="MF_00457">
    <property type="entry name" value="UPF0173"/>
    <property type="match status" value="1"/>
</dbReference>